<evidence type="ECO:0000313" key="2">
    <source>
        <dbReference type="EMBL" id="QII12341.1"/>
    </source>
</evidence>
<reference evidence="2 3" key="3">
    <citation type="submission" date="2020-02" db="EMBL/GenBank/DDBJ databases">
        <title>Newly sequenced genome of strain CSTR1 showed variability in Candidatus Kuenenia stuttgartiensis genomes.</title>
        <authorList>
            <person name="Ding C."/>
            <person name="Adrian L."/>
        </authorList>
    </citation>
    <scope>NUCLEOTIDE SEQUENCE [LARGE SCALE GENOMIC DNA]</scope>
    <source>
        <strain evidence="2 3">CSTR1</strain>
    </source>
</reference>
<reference evidence="1" key="2">
    <citation type="submission" date="2006-01" db="EMBL/GenBank/DDBJ databases">
        <authorList>
            <person name="Genoscope"/>
        </authorList>
    </citation>
    <scope>NUCLEOTIDE SEQUENCE</scope>
</reference>
<dbReference type="EMBL" id="CT573071">
    <property type="protein sequence ID" value="CAJ75337.1"/>
    <property type="molecule type" value="Genomic_DNA"/>
</dbReference>
<evidence type="ECO:0000313" key="1">
    <source>
        <dbReference type="EMBL" id="CAJ75337.1"/>
    </source>
</evidence>
<gene>
    <name evidence="2" type="ORF">KsCSTR_29620</name>
    <name evidence="1" type="ORF">kuste4575</name>
</gene>
<evidence type="ECO:0000313" key="3">
    <source>
        <dbReference type="Proteomes" id="UP000501926"/>
    </source>
</evidence>
<reference evidence="1" key="1">
    <citation type="journal article" date="2006" name="Nature">
        <title>Deciphering the evolution and metabolism of an anammox bacterium from a community genome.</title>
        <authorList>
            <person name="Strous M."/>
            <person name="Pelletier E."/>
            <person name="Mangenot S."/>
            <person name="Rattei T."/>
            <person name="Lehner A."/>
            <person name="Taylor M.W."/>
            <person name="Horn M."/>
            <person name="Daims H."/>
            <person name="Bartol-Mavel D."/>
            <person name="Wincker P."/>
            <person name="Barbe V."/>
            <person name="Fonknechten N."/>
            <person name="Vallenet D."/>
            <person name="Segurens B."/>
            <person name="Schenowitz-Truong C."/>
            <person name="Medigue C."/>
            <person name="Collingro A."/>
            <person name="Snel B."/>
            <person name="Dutilh B.E."/>
            <person name="OpDenCamp H.J.M."/>
            <person name="vanDerDrift C."/>
            <person name="Cirpus I."/>
            <person name="vanDePas-Schoonen K.T."/>
            <person name="Harhangi H.R."/>
            <person name="vanNiftrik L."/>
            <person name="Schmid M."/>
            <person name="Keltjens J."/>
            <person name="vanDeVossenberg J."/>
            <person name="Kartal B."/>
            <person name="Meier H."/>
            <person name="Frishman D."/>
            <person name="Huynen M.A."/>
            <person name="Mewes H."/>
            <person name="Weissenbach J."/>
            <person name="Jetten M.S.M."/>
            <person name="Wagner M."/>
            <person name="LePaslier D."/>
        </authorList>
    </citation>
    <scope>NUCLEOTIDE SEQUENCE</scope>
</reference>
<organism evidence="1">
    <name type="scientific">Kuenenia stuttgartiensis</name>
    <dbReference type="NCBI Taxonomy" id="174633"/>
    <lineage>
        <taxon>Bacteria</taxon>
        <taxon>Pseudomonadati</taxon>
        <taxon>Planctomycetota</taxon>
        <taxon>Candidatus Brocadiia</taxon>
        <taxon>Candidatus Brocadiales</taxon>
        <taxon>Candidatus Brocadiaceae</taxon>
        <taxon>Candidatus Kuenenia</taxon>
    </lineage>
</organism>
<dbReference type="Proteomes" id="UP000501926">
    <property type="component" value="Chromosome"/>
</dbReference>
<protein>
    <submittedName>
        <fullName evidence="1">Uncharacterized protein</fullName>
    </submittedName>
</protein>
<accession>Q1Q5Q6</accession>
<sequence length="101" mass="12405">MSDNFKKRHLFRCLFLFYFVIIKRTFSNAQTWVNEPCSNKNHDKSSHIAWVKTNKSFHSKILKYLNWLVNQNQTSRKHEWVEQQTSQIKKNVTLYFFEKFQ</sequence>
<dbReference type="AlphaFoldDB" id="Q1Q5Q6"/>
<name>Q1Q5Q6_KUEST</name>
<proteinExistence type="predicted"/>
<dbReference type="EMBL" id="CP049055">
    <property type="protein sequence ID" value="QII12341.1"/>
    <property type="molecule type" value="Genomic_DNA"/>
</dbReference>